<proteinExistence type="predicted"/>
<accession>A0A942Z455</accession>
<dbReference type="AlphaFoldDB" id="A0A942Z455"/>
<evidence type="ECO:0000313" key="3">
    <source>
        <dbReference type="Proteomes" id="UP000676456"/>
    </source>
</evidence>
<feature type="transmembrane region" description="Helical" evidence="1">
    <location>
        <begin position="21"/>
        <end position="43"/>
    </location>
</feature>
<keyword evidence="3" id="KW-1185">Reference proteome</keyword>
<reference evidence="2 3" key="1">
    <citation type="submission" date="2021-05" db="EMBL/GenBank/DDBJ databases">
        <title>Novel Bacillus species.</title>
        <authorList>
            <person name="Liu G."/>
        </authorList>
    </citation>
    <scope>NUCLEOTIDE SEQUENCE [LARGE SCALE GENOMIC DNA]</scope>
    <source>
        <strain evidence="2 3">FJAT-49682</strain>
    </source>
</reference>
<keyword evidence="1" id="KW-1133">Transmembrane helix</keyword>
<sequence>MKKSLKETLAPMDNSEKIQYIWHYYKYFIIGAIALVLFITYAISSVANKKEDVLNIVMMADSVNPDEVDKLKETLSEELLTKEVREKSNIRIQTMQTSSDQMDMQAGVEFQKMAAELSAGYIDIFVVDKEFFENMNEGQLLSFQKLSGMKDLPFQEDHVYHSKANEKEITGVNISEIPLLVNVIQGQDKVLCMPANAKNTEYISRFLNFIMKSE</sequence>
<gene>
    <name evidence="2" type="ORF">KHA91_01430</name>
</gene>
<keyword evidence="1" id="KW-0812">Transmembrane</keyword>
<comment type="caution">
    <text evidence="2">The sequence shown here is derived from an EMBL/GenBank/DDBJ whole genome shotgun (WGS) entry which is preliminary data.</text>
</comment>
<evidence type="ECO:0000256" key="1">
    <source>
        <dbReference type="SAM" id="Phobius"/>
    </source>
</evidence>
<dbReference type="RefSeq" id="WP_213096437.1">
    <property type="nucleotide sequence ID" value="NZ_JAGYPH010000001.1"/>
</dbReference>
<name>A0A942Z455_9BACI</name>
<evidence type="ECO:0000313" key="2">
    <source>
        <dbReference type="EMBL" id="MBS4221416.1"/>
    </source>
</evidence>
<keyword evidence="1" id="KW-0472">Membrane</keyword>
<protein>
    <submittedName>
        <fullName evidence="2">Uncharacterized protein</fullName>
    </submittedName>
</protein>
<organism evidence="2 3">
    <name type="scientific">Lederbergia citrea</name>
    <dbReference type="NCBI Taxonomy" id="2833581"/>
    <lineage>
        <taxon>Bacteria</taxon>
        <taxon>Bacillati</taxon>
        <taxon>Bacillota</taxon>
        <taxon>Bacilli</taxon>
        <taxon>Bacillales</taxon>
        <taxon>Bacillaceae</taxon>
        <taxon>Lederbergia</taxon>
    </lineage>
</organism>
<dbReference type="Proteomes" id="UP000676456">
    <property type="component" value="Unassembled WGS sequence"/>
</dbReference>
<dbReference type="EMBL" id="JAGYPN010000001">
    <property type="protein sequence ID" value="MBS4221416.1"/>
    <property type="molecule type" value="Genomic_DNA"/>
</dbReference>